<reference evidence="2 3" key="2">
    <citation type="submission" date="2018-03" db="EMBL/GenBank/DDBJ databases">
        <authorList>
            <person name="Keele B.F."/>
        </authorList>
    </citation>
    <scope>NUCLEOTIDE SEQUENCE [LARGE SCALE GENOMIC DNA]</scope>
    <source>
        <strain evidence="2 3">D13</strain>
    </source>
</reference>
<dbReference type="SUPFAM" id="SSF56935">
    <property type="entry name" value="Porins"/>
    <property type="match status" value="1"/>
</dbReference>
<accession>A0A2P1PT08</accession>
<feature type="chain" id="PRO_5015150661" description="DUF3570 domain-containing protein" evidence="1">
    <location>
        <begin position="37"/>
        <end position="382"/>
    </location>
</feature>
<sequence>MSLIRNKPHRAITVLKSRTTLSIAIVAAIGAGHACANDLGEWQSYARAAVTPNFDWAESATLVPTVLDRGAQTTLKERFSIPVRNTEQTLSLSVGRSALTDLPVAHDAGNDRSMLNLGRNALVRDIVAPTFSTDTGAGTFSAGVIIAEQRFASLGMGATVAQRSEDLTDRTLPIEKVAGTGVRVGYSVPLSQAVAMDTFVQSRINMEALHAYRGVFSDPGDFDVPSQAGVTVRYQFAPKWQMSVSADRIRYSELTAFSSTALPTRFLSLLGDSGSPEFVWEDLDVFGAELSYAINPQAGLVARYGTHQQPEPTESILRNALSDAISSGYVALGYEQNTRNLGRFALNATYADSQAFLGNVSATNKDATGPQVEVEATWRFDF</sequence>
<dbReference type="EMBL" id="CP027860">
    <property type="protein sequence ID" value="AVP97979.1"/>
    <property type="molecule type" value="Genomic_DNA"/>
</dbReference>
<dbReference type="KEGG" id="xba:C7S18_12545"/>
<protein>
    <recommendedName>
        <fullName evidence="4">DUF3570 domain-containing protein</fullName>
    </recommendedName>
</protein>
<evidence type="ECO:0000256" key="1">
    <source>
        <dbReference type="SAM" id="SignalP"/>
    </source>
</evidence>
<gene>
    <name evidence="2" type="ORF">C7S18_12545</name>
</gene>
<evidence type="ECO:0008006" key="4">
    <source>
        <dbReference type="Google" id="ProtNLM"/>
    </source>
</evidence>
<feature type="signal peptide" evidence="1">
    <location>
        <begin position="1"/>
        <end position="36"/>
    </location>
</feature>
<keyword evidence="3" id="KW-1185">Reference proteome</keyword>
<proteinExistence type="predicted"/>
<evidence type="ECO:0000313" key="3">
    <source>
        <dbReference type="Proteomes" id="UP000241074"/>
    </source>
</evidence>
<name>A0A2P1PT08_9GAMM</name>
<evidence type="ECO:0000313" key="2">
    <source>
        <dbReference type="EMBL" id="AVP97979.1"/>
    </source>
</evidence>
<reference evidence="2 3" key="1">
    <citation type="submission" date="2018-03" db="EMBL/GenBank/DDBJ databases">
        <title>Ahniella affigens gen. nov., sp. nov., a gammaproteobacterium isolated from sandy soil near a stream.</title>
        <authorList>
            <person name="Ko Y."/>
            <person name="Kim J.-H."/>
        </authorList>
    </citation>
    <scope>NUCLEOTIDE SEQUENCE [LARGE SCALE GENOMIC DNA]</scope>
    <source>
        <strain evidence="2 3">D13</strain>
    </source>
</reference>
<dbReference type="Gene3D" id="2.40.160.60">
    <property type="entry name" value="Outer membrane protein transport protein (OMPP1/FadL/TodX)"/>
    <property type="match status" value="1"/>
</dbReference>
<dbReference type="Proteomes" id="UP000241074">
    <property type="component" value="Chromosome"/>
</dbReference>
<dbReference type="AlphaFoldDB" id="A0A2P1PT08"/>
<organism evidence="2 3">
    <name type="scientific">Ahniella affigens</name>
    <dbReference type="NCBI Taxonomy" id="2021234"/>
    <lineage>
        <taxon>Bacteria</taxon>
        <taxon>Pseudomonadati</taxon>
        <taxon>Pseudomonadota</taxon>
        <taxon>Gammaproteobacteria</taxon>
        <taxon>Lysobacterales</taxon>
        <taxon>Rhodanobacteraceae</taxon>
        <taxon>Ahniella</taxon>
    </lineage>
</organism>
<keyword evidence="1" id="KW-0732">Signal</keyword>